<accession>A0AB39J9U4</accession>
<evidence type="ECO:0000313" key="1">
    <source>
        <dbReference type="EMBL" id="XDO02342.1"/>
    </source>
</evidence>
<organism evidence="1">
    <name type="scientific">Florenciella sp. virus SA2</name>
    <dbReference type="NCBI Taxonomy" id="3240092"/>
    <lineage>
        <taxon>Viruses</taxon>
    </lineage>
</organism>
<proteinExistence type="predicted"/>
<reference evidence="1" key="1">
    <citation type="submission" date="2024-03" db="EMBL/GenBank/DDBJ databases">
        <title>Eukaryotic viruses encode the ribosomal protein eL40.</title>
        <authorList>
            <person name="Thomy J."/>
            <person name="Schvarcz C.R."/>
            <person name="McBeain K.A."/>
            <person name="Edwards K.F."/>
            <person name="Steward G.F."/>
        </authorList>
    </citation>
    <scope>NUCLEOTIDE SEQUENCE</scope>
    <source>
        <strain evidence="1">FloV-SA2</strain>
    </source>
</reference>
<name>A0AB39J9U4_9VIRU</name>
<gene>
    <name evidence="1" type="ORF">FloV-SA2_00524</name>
</gene>
<protein>
    <submittedName>
        <fullName evidence="1">Uncharacterized protein</fullName>
    </submittedName>
</protein>
<sequence length="73" mass="8907">MILEIPKFYRTTNNNIPPSINTKWINKDNEVIRIEGVNKDKDKINIIYKKIYTNNIKICNKIQKFYSEFEEYY</sequence>
<dbReference type="EMBL" id="PP542043">
    <property type="protein sequence ID" value="XDO02342.1"/>
    <property type="molecule type" value="Genomic_DNA"/>
</dbReference>